<proteinExistence type="inferred from homology"/>
<sequence>MASFEAQTLSFGDGRRIHCLVSRGTRPQDGLTPVVALHGLGGSSAFWTPVFTASPELAKRDIYVYDMDGHGLSPFSGRSDGGIAAYVADLKSVLEALGLQKVVLVAHSMNALCVLSDEHWAQGSGSWKGWEVVSSGTGRPADDTQTVTSIFAQENPSFVERLVLLHPVRNLPPAAKEGMSARASAASSSEGLAGIANAVASAGVASASRSNSSITSFIRDLVSTTSPEGYAAACKALATAPDVDAAKTPVPVYLIGGAEDYLAGPAPVQAWAKETQNGHSVILPRVGHWGGIEAPHAVANAVQSALAPESYELFVGTFRSPKLYTIRFEPGSKKLSLQTTNDALSGHNWLDVSRDGKTLYATCWGTGAARVTCYDIVPPGKVGYHTAKQATTAPSKYMSGYVVANAKAIYSACGPQVDVFELDDKGKLKTGEAVQSFALVSENGRHKGDSVLDFGGLRHGGHSADLSPDGSKLYVADIGRNCVWMYHVDPATGHLKEASKNIAKRGHDGPRHAWPHPNGRIVYSLQEHSSYVDVLRLSDDDQSLEWVEGGNILPPSDDCGLYWADEVRLSPDARTLFGSTRGLKPETKGWVSAWSLDENGRLKTADEQPQHRFQTRTSGGWANAIAVAPNAGPRGESYIALTDSEEGFVQMLSYTEKDGFEVLDELKLGEKGEEHPVSVVAWL</sequence>
<dbReference type="HOGENOM" id="CLU_402899_0_0_1"/>
<dbReference type="InterPro" id="IPR019405">
    <property type="entry name" value="Lactonase_7-beta_prop"/>
</dbReference>
<dbReference type="GeneID" id="25990270"/>
<dbReference type="PANTHER" id="PTHR30344:SF4">
    <property type="entry name" value="CYCLASE, PUTATIVE (AFU_ORTHOLOGUE AFUA_6G11580)-RELATED"/>
    <property type="match status" value="1"/>
</dbReference>
<dbReference type="GO" id="GO:0016853">
    <property type="term" value="F:isomerase activity"/>
    <property type="evidence" value="ECO:0007669"/>
    <property type="project" value="UniProtKB-KW"/>
</dbReference>
<dbReference type="OrthoDB" id="1715191at2759"/>
<dbReference type="Pfam" id="PF12697">
    <property type="entry name" value="Abhydrolase_6"/>
    <property type="match status" value="1"/>
</dbReference>
<evidence type="ECO:0000313" key="3">
    <source>
        <dbReference type="EMBL" id="EJT52045.1"/>
    </source>
</evidence>
<dbReference type="Gene3D" id="2.130.10.10">
    <property type="entry name" value="YVTN repeat-like/Quinoprotein amine dehydrogenase"/>
    <property type="match status" value="1"/>
</dbReference>
<accession>J4UJS3</accession>
<dbReference type="InterPro" id="IPR015943">
    <property type="entry name" value="WD40/YVTN_repeat-like_dom_sf"/>
</dbReference>
<dbReference type="KEGG" id="tasa:A1Q1_06758"/>
<dbReference type="VEuPathDB" id="FungiDB:A1Q1_06758"/>
<name>J4UJS3_TRIAS</name>
<feature type="domain" description="AB hydrolase-1" evidence="2">
    <location>
        <begin position="34"/>
        <end position="301"/>
    </location>
</feature>
<dbReference type="RefSeq" id="XP_014183282.1">
    <property type="nucleotide sequence ID" value="XM_014327807.1"/>
</dbReference>
<dbReference type="SUPFAM" id="SSF75011">
    <property type="entry name" value="3-carboxy-cis,cis-mucoante lactonizing enzyme"/>
    <property type="match status" value="1"/>
</dbReference>
<organism evidence="3 4">
    <name type="scientific">Trichosporon asahii var. asahii (strain ATCC 90039 / CBS 2479 / JCM 2466 / KCTC 7840 / NBRC 103889/ NCYC 2677 / UAMH 7654)</name>
    <name type="common">Yeast</name>
    <dbReference type="NCBI Taxonomy" id="1186058"/>
    <lineage>
        <taxon>Eukaryota</taxon>
        <taxon>Fungi</taxon>
        <taxon>Dikarya</taxon>
        <taxon>Basidiomycota</taxon>
        <taxon>Agaricomycotina</taxon>
        <taxon>Tremellomycetes</taxon>
        <taxon>Trichosporonales</taxon>
        <taxon>Trichosporonaceae</taxon>
        <taxon>Trichosporon</taxon>
    </lineage>
</organism>
<dbReference type="AlphaFoldDB" id="J4UJS3"/>
<protein>
    <submittedName>
        <fullName evidence="3">Muconate cycloisomerase 1</fullName>
    </submittedName>
</protein>
<dbReference type="PANTHER" id="PTHR30344">
    <property type="entry name" value="6-PHOSPHOGLUCONOLACTONASE-RELATED"/>
    <property type="match status" value="1"/>
</dbReference>
<comment type="caution">
    <text evidence="3">The sequence shown here is derived from an EMBL/GenBank/DDBJ whole genome shotgun (WGS) entry which is preliminary data.</text>
</comment>
<gene>
    <name evidence="3" type="ORF">A1Q1_06758</name>
</gene>
<evidence type="ECO:0000256" key="1">
    <source>
        <dbReference type="ARBA" id="ARBA00005564"/>
    </source>
</evidence>
<reference evidence="3 4" key="1">
    <citation type="journal article" date="2012" name="Eukaryot. Cell">
        <title>Draft genome sequence of CBS 2479, the standard type strain of Trichosporon asahii.</title>
        <authorList>
            <person name="Yang R.Y."/>
            <person name="Li H.T."/>
            <person name="Zhu H."/>
            <person name="Zhou G.P."/>
            <person name="Wang M."/>
            <person name="Wang L."/>
        </authorList>
    </citation>
    <scope>NUCLEOTIDE SEQUENCE [LARGE SCALE GENOMIC DNA]</scope>
    <source>
        <strain evidence="4">ATCC 90039 / CBS 2479 / JCM 2466 / KCTC 7840 / NCYC 2677 / UAMH 7654</strain>
    </source>
</reference>
<comment type="similarity">
    <text evidence="1">Belongs to the cycloisomerase 2 family.</text>
</comment>
<evidence type="ECO:0000259" key="2">
    <source>
        <dbReference type="Pfam" id="PF12697"/>
    </source>
</evidence>
<dbReference type="InterPro" id="IPR000073">
    <property type="entry name" value="AB_hydrolase_1"/>
</dbReference>
<keyword evidence="3" id="KW-0413">Isomerase</keyword>
<dbReference type="InterPro" id="IPR029058">
    <property type="entry name" value="AB_hydrolase_fold"/>
</dbReference>
<dbReference type="Proteomes" id="UP000002748">
    <property type="component" value="Unassembled WGS sequence"/>
</dbReference>
<dbReference type="Pfam" id="PF10282">
    <property type="entry name" value="Lactonase"/>
    <property type="match status" value="1"/>
</dbReference>
<dbReference type="GO" id="GO:0017057">
    <property type="term" value="F:6-phosphogluconolactonase activity"/>
    <property type="evidence" value="ECO:0007669"/>
    <property type="project" value="TreeGrafter"/>
</dbReference>
<dbReference type="SUPFAM" id="SSF53474">
    <property type="entry name" value="alpha/beta-Hydrolases"/>
    <property type="match status" value="1"/>
</dbReference>
<evidence type="ECO:0000313" key="4">
    <source>
        <dbReference type="Proteomes" id="UP000002748"/>
    </source>
</evidence>
<dbReference type="Gene3D" id="3.40.50.1820">
    <property type="entry name" value="alpha/beta hydrolase"/>
    <property type="match status" value="1"/>
</dbReference>
<dbReference type="InterPro" id="IPR050282">
    <property type="entry name" value="Cycloisomerase_2"/>
</dbReference>
<dbReference type="EMBL" id="ALBS01000037">
    <property type="protein sequence ID" value="EJT52045.1"/>
    <property type="molecule type" value="Genomic_DNA"/>
</dbReference>